<dbReference type="EMBL" id="JBANRG010000001">
    <property type="protein sequence ID" value="KAK7473216.1"/>
    <property type="molecule type" value="Genomic_DNA"/>
</dbReference>
<dbReference type="InterPro" id="IPR003018">
    <property type="entry name" value="GAF"/>
</dbReference>
<dbReference type="InterPro" id="IPR051330">
    <property type="entry name" value="Phosphatase_reg/MetRdx"/>
</dbReference>
<evidence type="ECO:0000313" key="4">
    <source>
        <dbReference type="Proteomes" id="UP001498398"/>
    </source>
</evidence>
<dbReference type="PANTHER" id="PTHR21021:SF15">
    <property type="entry name" value="FREE METHIONINE-R-SULFOXIDE REDUCTASE"/>
    <property type="match status" value="1"/>
</dbReference>
<comment type="caution">
    <text evidence="3">The sequence shown here is derived from an EMBL/GenBank/DDBJ whole genome shotgun (WGS) entry which is preliminary data.</text>
</comment>
<dbReference type="InterPro" id="IPR000614">
    <property type="entry name" value="FRMsr_CS"/>
</dbReference>
<evidence type="ECO:0000259" key="2">
    <source>
        <dbReference type="Pfam" id="PF13185"/>
    </source>
</evidence>
<dbReference type="SUPFAM" id="SSF55781">
    <property type="entry name" value="GAF domain-like"/>
    <property type="match status" value="1"/>
</dbReference>
<feature type="domain" description="GAF" evidence="2">
    <location>
        <begin position="91"/>
        <end position="187"/>
    </location>
</feature>
<gene>
    <name evidence="3" type="ORF">VKT23_001314</name>
</gene>
<sequence length="195" mass="20965">MPHADSSLVPAEITTKAQFWAHIYSQLGLLLEGQKNWVTNLANASSLIYNALLAFPSHFGSGEKAVNWCGFYLDSKLFPRSSDQNSGDDRLLLGPFCGKPACQLINVTPGKSRGVCADGFLQKKTVLVPDVDSYPGHIACDGETKSEIVCPLFVGSKVIGILDLDCLALGGFDQDDQEGLEKIAALVVSSCEWQA</sequence>
<dbReference type="PROSITE" id="PS01320">
    <property type="entry name" value="UPF0067"/>
    <property type="match status" value="1"/>
</dbReference>
<protein>
    <recommendedName>
        <fullName evidence="2">GAF domain-containing protein</fullName>
    </recommendedName>
</protein>
<evidence type="ECO:0000313" key="3">
    <source>
        <dbReference type="EMBL" id="KAK7473216.1"/>
    </source>
</evidence>
<dbReference type="InterPro" id="IPR029016">
    <property type="entry name" value="GAF-like_dom_sf"/>
</dbReference>
<keyword evidence="4" id="KW-1185">Reference proteome</keyword>
<name>A0ABR1K6Q5_9AGAR</name>
<comment type="similarity">
    <text evidence="1">Belongs to the free Met sulfoxide reductase family.</text>
</comment>
<accession>A0ABR1K6Q5</accession>
<dbReference type="Gene3D" id="3.30.450.40">
    <property type="match status" value="1"/>
</dbReference>
<evidence type="ECO:0000256" key="1">
    <source>
        <dbReference type="ARBA" id="ARBA00038454"/>
    </source>
</evidence>
<organism evidence="3 4">
    <name type="scientific">Marasmiellus scandens</name>
    <dbReference type="NCBI Taxonomy" id="2682957"/>
    <lineage>
        <taxon>Eukaryota</taxon>
        <taxon>Fungi</taxon>
        <taxon>Dikarya</taxon>
        <taxon>Basidiomycota</taxon>
        <taxon>Agaricomycotina</taxon>
        <taxon>Agaricomycetes</taxon>
        <taxon>Agaricomycetidae</taxon>
        <taxon>Agaricales</taxon>
        <taxon>Marasmiineae</taxon>
        <taxon>Omphalotaceae</taxon>
        <taxon>Marasmiellus</taxon>
    </lineage>
</organism>
<dbReference type="PANTHER" id="PTHR21021">
    <property type="entry name" value="GAF/PUTATIVE CYTOSKELETAL PROTEIN"/>
    <property type="match status" value="1"/>
</dbReference>
<dbReference type="Pfam" id="PF13185">
    <property type="entry name" value="GAF_2"/>
    <property type="match status" value="1"/>
</dbReference>
<dbReference type="Proteomes" id="UP001498398">
    <property type="component" value="Unassembled WGS sequence"/>
</dbReference>
<proteinExistence type="inferred from homology"/>
<reference evidence="3 4" key="1">
    <citation type="submission" date="2024-01" db="EMBL/GenBank/DDBJ databases">
        <title>A draft genome for the cacao thread blight pathogen Marasmiellus scandens.</title>
        <authorList>
            <person name="Baruah I.K."/>
            <person name="Leung J."/>
            <person name="Bukari Y."/>
            <person name="Amoako-Attah I."/>
            <person name="Meinhardt L.W."/>
            <person name="Bailey B.A."/>
            <person name="Cohen S.P."/>
        </authorList>
    </citation>
    <scope>NUCLEOTIDE SEQUENCE [LARGE SCALE GENOMIC DNA]</scope>
    <source>
        <strain evidence="3 4">GH-19</strain>
    </source>
</reference>